<evidence type="ECO:0000256" key="2">
    <source>
        <dbReference type="ARBA" id="ARBA00023002"/>
    </source>
</evidence>
<gene>
    <name evidence="4" type="ORF">BDN71DRAFT_1235921</name>
</gene>
<evidence type="ECO:0000256" key="1">
    <source>
        <dbReference type="ARBA" id="ARBA00004685"/>
    </source>
</evidence>
<dbReference type="Pfam" id="PF11807">
    <property type="entry name" value="UstYa"/>
    <property type="match status" value="1"/>
</dbReference>
<dbReference type="PANTHER" id="PTHR33365">
    <property type="entry name" value="YALI0B05434P"/>
    <property type="match status" value="1"/>
</dbReference>
<protein>
    <submittedName>
        <fullName evidence="4">Uncharacterized protein</fullName>
    </submittedName>
</protein>
<dbReference type="InterPro" id="IPR021765">
    <property type="entry name" value="UstYa-like"/>
</dbReference>
<evidence type="ECO:0000256" key="3">
    <source>
        <dbReference type="ARBA" id="ARBA00035112"/>
    </source>
</evidence>
<dbReference type="Proteomes" id="UP000807025">
    <property type="component" value="Unassembled WGS sequence"/>
</dbReference>
<name>A0A9P5ZTJ3_PLEER</name>
<dbReference type="GO" id="GO:0043386">
    <property type="term" value="P:mycotoxin biosynthetic process"/>
    <property type="evidence" value="ECO:0007669"/>
    <property type="project" value="InterPro"/>
</dbReference>
<dbReference type="GO" id="GO:0016491">
    <property type="term" value="F:oxidoreductase activity"/>
    <property type="evidence" value="ECO:0007669"/>
    <property type="project" value="UniProtKB-KW"/>
</dbReference>
<keyword evidence="5" id="KW-1185">Reference proteome</keyword>
<reference evidence="4" key="1">
    <citation type="submission" date="2020-11" db="EMBL/GenBank/DDBJ databases">
        <authorList>
            <consortium name="DOE Joint Genome Institute"/>
            <person name="Ahrendt S."/>
            <person name="Riley R."/>
            <person name="Andreopoulos W."/>
            <person name="Labutti K."/>
            <person name="Pangilinan J."/>
            <person name="Ruiz-Duenas F.J."/>
            <person name="Barrasa J.M."/>
            <person name="Sanchez-Garcia M."/>
            <person name="Camarero S."/>
            <person name="Miyauchi S."/>
            <person name="Serrano A."/>
            <person name="Linde D."/>
            <person name="Babiker R."/>
            <person name="Drula E."/>
            <person name="Ayuso-Fernandez I."/>
            <person name="Pacheco R."/>
            <person name="Padilla G."/>
            <person name="Ferreira P."/>
            <person name="Barriuso J."/>
            <person name="Kellner H."/>
            <person name="Castanera R."/>
            <person name="Alfaro M."/>
            <person name="Ramirez L."/>
            <person name="Pisabarro A.G."/>
            <person name="Kuo A."/>
            <person name="Tritt A."/>
            <person name="Lipzen A."/>
            <person name="He G."/>
            <person name="Yan M."/>
            <person name="Ng V."/>
            <person name="Cullen D."/>
            <person name="Martin F."/>
            <person name="Rosso M.-N."/>
            <person name="Henrissat B."/>
            <person name="Hibbett D."/>
            <person name="Martinez A.T."/>
            <person name="Grigoriev I.V."/>
        </authorList>
    </citation>
    <scope>NUCLEOTIDE SEQUENCE</scope>
    <source>
        <strain evidence="4">ATCC 90797</strain>
    </source>
</reference>
<keyword evidence="2" id="KW-0560">Oxidoreductase</keyword>
<comment type="pathway">
    <text evidence="1">Mycotoxin biosynthesis.</text>
</comment>
<evidence type="ECO:0000313" key="5">
    <source>
        <dbReference type="Proteomes" id="UP000807025"/>
    </source>
</evidence>
<evidence type="ECO:0000313" key="4">
    <source>
        <dbReference type="EMBL" id="KAF9492074.1"/>
    </source>
</evidence>
<dbReference type="OrthoDB" id="3687641at2759"/>
<dbReference type="AlphaFoldDB" id="A0A9P5ZTJ3"/>
<comment type="caution">
    <text evidence="4">The sequence shown here is derived from an EMBL/GenBank/DDBJ whole genome shotgun (WGS) entry which is preliminary data.</text>
</comment>
<sequence length="294" mass="32456">MSAPISQETTPLSGLLFFSSSSLHFCHNFIASPIIQNGLRRSGSHYHHLGTLRTDTGENLRGYGVISTTCACAVYTIEACCIKSNLWHDMTGFQARSGSPLSSSNTRTIALSRSPMFINSRQIALACFCASIGLYLFTRALLMLKPGPLESSPRGVSPMWDVGALPSVSMFVENSGHYGLDSPDANTEWAALVPSEDGVIHIGPEKTPFLPAIFHQLKCLDIIRQAYLTEGTDGNNSLARHCLNYLRQSLLCRPDLRLEPVVDPFGPHAVQPYGRRTCQDWRVVYKAFEDQKDF</sequence>
<accession>A0A9P5ZTJ3</accession>
<organism evidence="4 5">
    <name type="scientific">Pleurotus eryngii</name>
    <name type="common">Boletus of the steppes</name>
    <dbReference type="NCBI Taxonomy" id="5323"/>
    <lineage>
        <taxon>Eukaryota</taxon>
        <taxon>Fungi</taxon>
        <taxon>Dikarya</taxon>
        <taxon>Basidiomycota</taxon>
        <taxon>Agaricomycotina</taxon>
        <taxon>Agaricomycetes</taxon>
        <taxon>Agaricomycetidae</taxon>
        <taxon>Agaricales</taxon>
        <taxon>Pleurotineae</taxon>
        <taxon>Pleurotaceae</taxon>
        <taxon>Pleurotus</taxon>
    </lineage>
</organism>
<comment type="similarity">
    <text evidence="3">Belongs to the ustYa family.</text>
</comment>
<dbReference type="EMBL" id="MU154607">
    <property type="protein sequence ID" value="KAF9492074.1"/>
    <property type="molecule type" value="Genomic_DNA"/>
</dbReference>
<proteinExistence type="inferred from homology"/>
<dbReference type="PANTHER" id="PTHR33365:SF11">
    <property type="entry name" value="TAT PATHWAY SIGNAL SEQUENCE"/>
    <property type="match status" value="1"/>
</dbReference>